<evidence type="ECO:0000256" key="1">
    <source>
        <dbReference type="SAM" id="Coils"/>
    </source>
</evidence>
<feature type="coiled-coil region" evidence="1">
    <location>
        <begin position="77"/>
        <end position="104"/>
    </location>
</feature>
<name>A0A285P2D1_9AQUI</name>
<evidence type="ECO:0000313" key="2">
    <source>
        <dbReference type="EMBL" id="SNZ15894.1"/>
    </source>
</evidence>
<dbReference type="OrthoDB" id="15484at2"/>
<reference evidence="3" key="1">
    <citation type="submission" date="2017-09" db="EMBL/GenBank/DDBJ databases">
        <authorList>
            <person name="Varghese N."/>
            <person name="Submissions S."/>
        </authorList>
    </citation>
    <scope>NUCLEOTIDE SEQUENCE [LARGE SCALE GENOMIC DNA]</scope>
    <source>
        <strain evidence="3">DSM 2913</strain>
    </source>
</reference>
<proteinExistence type="predicted"/>
<gene>
    <name evidence="2" type="ORF">SAMN06265353_1484</name>
</gene>
<dbReference type="AlphaFoldDB" id="A0A285P2D1"/>
<accession>A0A285P2D1</accession>
<organism evidence="2 3">
    <name type="scientific">Hydrogenobacter hydrogenophilus</name>
    <dbReference type="NCBI Taxonomy" id="35835"/>
    <lineage>
        <taxon>Bacteria</taxon>
        <taxon>Pseudomonadati</taxon>
        <taxon>Aquificota</taxon>
        <taxon>Aquificia</taxon>
        <taxon>Aquificales</taxon>
        <taxon>Aquificaceae</taxon>
        <taxon>Hydrogenobacter</taxon>
    </lineage>
</organism>
<sequence>MSKEFEIGINLIKKVLPELEKLLEAQDKLTARRIVNAIFHPITASAYQIRVGQGPKKEELLSTLTPLVGQMRELSDLDVLKESVRRLIKTVKEVEEELSAVQEQKNA</sequence>
<dbReference type="EMBL" id="OBEN01000009">
    <property type="protein sequence ID" value="SNZ15894.1"/>
    <property type="molecule type" value="Genomic_DNA"/>
</dbReference>
<dbReference type="RefSeq" id="WP_096602933.1">
    <property type="nucleotide sequence ID" value="NZ_OBEN01000009.1"/>
</dbReference>
<dbReference type="Proteomes" id="UP000218627">
    <property type="component" value="Unassembled WGS sequence"/>
</dbReference>
<evidence type="ECO:0000313" key="3">
    <source>
        <dbReference type="Proteomes" id="UP000218627"/>
    </source>
</evidence>
<keyword evidence="1" id="KW-0175">Coiled coil</keyword>
<keyword evidence="3" id="KW-1185">Reference proteome</keyword>
<protein>
    <submittedName>
        <fullName evidence="2">Uncharacterized protein</fullName>
    </submittedName>
</protein>